<name>A0ABR7UNE7_9FLAO</name>
<dbReference type="PROSITE" id="PS51257">
    <property type="entry name" value="PROKAR_LIPOPROTEIN"/>
    <property type="match status" value="1"/>
</dbReference>
<organism evidence="1 2">
    <name type="scientific">Flavobacterium pokkalii</name>
    <dbReference type="NCBI Taxonomy" id="1940408"/>
    <lineage>
        <taxon>Bacteria</taxon>
        <taxon>Pseudomonadati</taxon>
        <taxon>Bacteroidota</taxon>
        <taxon>Flavobacteriia</taxon>
        <taxon>Flavobacteriales</taxon>
        <taxon>Flavobacteriaceae</taxon>
        <taxon>Flavobacterium</taxon>
    </lineage>
</organism>
<dbReference type="RefSeq" id="WP_188219858.1">
    <property type="nucleotide sequence ID" value="NZ_NASZ01000004.1"/>
</dbReference>
<gene>
    <name evidence="1" type="ORF">B6A10_04385</name>
</gene>
<evidence type="ECO:0000313" key="1">
    <source>
        <dbReference type="EMBL" id="MBD0724412.1"/>
    </source>
</evidence>
<accession>A0ABR7UNE7</accession>
<protein>
    <submittedName>
        <fullName evidence="1">FKBP-type peptidylprolyl isomerase</fullName>
    </submittedName>
</protein>
<dbReference type="SUPFAM" id="SSF54534">
    <property type="entry name" value="FKBP-like"/>
    <property type="match status" value="1"/>
</dbReference>
<dbReference type="Gene3D" id="3.10.50.40">
    <property type="match status" value="1"/>
</dbReference>
<reference evidence="1 2" key="1">
    <citation type="journal article" date="2020" name="Microbiol. Res.">
        <title>Flavobacterium pokkalii sp. nov., a novel plant growth promoting native rhizobacteria isolated from pokkali rice grown in coastal saline affected agricultural regions of southern India, Kerala.</title>
        <authorList>
            <person name="Menon R.R."/>
            <person name="Kumari S."/>
            <person name="Viver T."/>
            <person name="Rameshkumar N."/>
        </authorList>
    </citation>
    <scope>NUCLEOTIDE SEQUENCE [LARGE SCALE GENOMIC DNA]</scope>
    <source>
        <strain evidence="1 2">L1I52</strain>
    </source>
</reference>
<dbReference type="EMBL" id="NASZ01000004">
    <property type="protein sequence ID" value="MBD0724412.1"/>
    <property type="molecule type" value="Genomic_DNA"/>
</dbReference>
<dbReference type="InterPro" id="IPR046357">
    <property type="entry name" value="PPIase_dom_sf"/>
</dbReference>
<sequence>MNKFKYYFIVIITSLFLFSCSKDDNSIEEIPLRDYQEQFTEDNTTIEEYLETYTFTVTEAPGQTEDQDVVFSKITDPVNEKSIKSYLNSATYPKLLKRDVALHDITYSVYYLVLREGTGESPTNVDAVLTSYRGQYLYKSTVDEVTTLTPTQFEEVKYPQSFFNLYSVITGWSEIFPKFKTGTAISNSDGTVSYNDFGAGVMFLPSGLAYYSTGSGSIPSYTPLVFSFKLYAIKRSDLDADGIPDYLEDLNGDGYMYSLAEGVDNPDDSDKDGIPNFLDTDDDNDGYVTKFEITVNGVVTPFNMIPDCGGNIPTDPSKKKHLDANCH</sequence>
<dbReference type="Proteomes" id="UP000661715">
    <property type="component" value="Unassembled WGS sequence"/>
</dbReference>
<evidence type="ECO:0000313" key="2">
    <source>
        <dbReference type="Proteomes" id="UP000661715"/>
    </source>
</evidence>
<keyword evidence="2" id="KW-1185">Reference proteome</keyword>
<keyword evidence="1" id="KW-0413">Isomerase</keyword>
<dbReference type="GO" id="GO:0016853">
    <property type="term" value="F:isomerase activity"/>
    <property type="evidence" value="ECO:0007669"/>
    <property type="project" value="UniProtKB-KW"/>
</dbReference>
<proteinExistence type="predicted"/>
<comment type="caution">
    <text evidence="1">The sequence shown here is derived from an EMBL/GenBank/DDBJ whole genome shotgun (WGS) entry which is preliminary data.</text>
</comment>